<keyword evidence="4" id="KW-1185">Reference proteome</keyword>
<feature type="chain" id="PRO_5041424870" description="Lipoprotein SmpA/OmlA domain-containing protein" evidence="2">
    <location>
        <begin position="22"/>
        <end position="100"/>
    </location>
</feature>
<organism evidence="3 4">
    <name type="scientific">Ectobacillus ponti</name>
    <dbReference type="NCBI Taxonomy" id="2961894"/>
    <lineage>
        <taxon>Bacteria</taxon>
        <taxon>Bacillati</taxon>
        <taxon>Bacillota</taxon>
        <taxon>Bacilli</taxon>
        <taxon>Bacillales</taxon>
        <taxon>Bacillaceae</taxon>
        <taxon>Ectobacillus</taxon>
    </lineage>
</organism>
<reference evidence="3" key="1">
    <citation type="submission" date="2022-07" db="EMBL/GenBank/DDBJ databases">
        <authorList>
            <person name="Li W.-J."/>
            <person name="Deng Q.-Q."/>
        </authorList>
    </citation>
    <scope>NUCLEOTIDE SEQUENCE</scope>
    <source>
        <strain evidence="3">SYSU M60031</strain>
    </source>
</reference>
<dbReference type="Proteomes" id="UP001156102">
    <property type="component" value="Unassembled WGS sequence"/>
</dbReference>
<comment type="caution">
    <text evidence="3">The sequence shown here is derived from an EMBL/GenBank/DDBJ whole genome shotgun (WGS) entry which is preliminary data.</text>
</comment>
<proteinExistence type="predicted"/>
<name>A0AA41X8R6_9BACI</name>
<evidence type="ECO:0000313" key="3">
    <source>
        <dbReference type="EMBL" id="MCP8968960.1"/>
    </source>
</evidence>
<dbReference type="AlphaFoldDB" id="A0AA41X8R6"/>
<dbReference type="RefSeq" id="WP_254758866.1">
    <property type="nucleotide sequence ID" value="NZ_JANCLT010000004.1"/>
</dbReference>
<accession>A0AA41X8R6</accession>
<dbReference type="EMBL" id="JANCLT010000004">
    <property type="protein sequence ID" value="MCP8968960.1"/>
    <property type="molecule type" value="Genomic_DNA"/>
</dbReference>
<feature type="signal peptide" evidence="2">
    <location>
        <begin position="1"/>
        <end position="21"/>
    </location>
</feature>
<sequence length="100" mass="10869">MKRILTAALAGSLLLAGCSSSKVQSKPETKITVENVSKIKKGMTYEEVKTILGPESKIIEKNEERKAGIYGWDGPNKGVFVIISFAENKVLMIQQQGLAS</sequence>
<evidence type="ECO:0000256" key="1">
    <source>
        <dbReference type="ARBA" id="ARBA00022729"/>
    </source>
</evidence>
<dbReference type="InterPro" id="IPR037873">
    <property type="entry name" value="BamE-like"/>
</dbReference>
<gene>
    <name evidence="3" type="ORF">NK662_10465</name>
</gene>
<dbReference type="PROSITE" id="PS51257">
    <property type="entry name" value="PROKAR_LIPOPROTEIN"/>
    <property type="match status" value="1"/>
</dbReference>
<protein>
    <recommendedName>
        <fullName evidence="5">Lipoprotein SmpA/OmlA domain-containing protein</fullName>
    </recommendedName>
</protein>
<keyword evidence="1 2" id="KW-0732">Signal</keyword>
<evidence type="ECO:0000313" key="4">
    <source>
        <dbReference type="Proteomes" id="UP001156102"/>
    </source>
</evidence>
<evidence type="ECO:0008006" key="5">
    <source>
        <dbReference type="Google" id="ProtNLM"/>
    </source>
</evidence>
<dbReference type="Gene3D" id="3.30.1450.10">
    <property type="match status" value="1"/>
</dbReference>
<evidence type="ECO:0000256" key="2">
    <source>
        <dbReference type="SAM" id="SignalP"/>
    </source>
</evidence>